<reference evidence="12 13" key="1">
    <citation type="submission" date="2017-07" db="EMBL/GenBank/DDBJ databases">
        <title>Isolation and whole genome analysis of endospore-forming bacteria from heroin.</title>
        <authorList>
            <person name="Kalinowski J."/>
            <person name="Ahrens B."/>
            <person name="Al-Dilaimi A."/>
            <person name="Winkler A."/>
            <person name="Wibberg D."/>
            <person name="Schleenbecker U."/>
            <person name="Ruckert C."/>
            <person name="Wolfel R."/>
            <person name="Grass G."/>
        </authorList>
    </citation>
    <scope>NUCLEOTIDE SEQUENCE [LARGE SCALE GENOMIC DNA]</scope>
    <source>
        <strain evidence="12 13">7537-G1</strain>
    </source>
</reference>
<dbReference type="InterPro" id="IPR001789">
    <property type="entry name" value="Sig_transdc_resp-reg_receiver"/>
</dbReference>
<accession>A0A268EZV4</accession>
<dbReference type="PROSITE" id="PS01124">
    <property type="entry name" value="HTH_ARAC_FAMILY_2"/>
    <property type="match status" value="1"/>
</dbReference>
<dbReference type="GO" id="GO:0043565">
    <property type="term" value="F:sequence-specific DNA binding"/>
    <property type="evidence" value="ECO:0007669"/>
    <property type="project" value="InterPro"/>
</dbReference>
<dbReference type="PANTHER" id="PTHR42713">
    <property type="entry name" value="HISTIDINE KINASE-RELATED"/>
    <property type="match status" value="1"/>
</dbReference>
<evidence type="ECO:0000313" key="13">
    <source>
        <dbReference type="Proteomes" id="UP000215596"/>
    </source>
</evidence>
<dbReference type="GO" id="GO:0005737">
    <property type="term" value="C:cytoplasm"/>
    <property type="evidence" value="ECO:0007669"/>
    <property type="project" value="UniProtKB-SubCell"/>
</dbReference>
<dbReference type="Pfam" id="PF12833">
    <property type="entry name" value="HTH_18"/>
    <property type="match status" value="1"/>
</dbReference>
<gene>
    <name evidence="12" type="ORF">CHH67_06020</name>
    <name evidence="11" type="ORF">GNP94_10025</name>
</gene>
<evidence type="ECO:0000256" key="7">
    <source>
        <dbReference type="ARBA" id="ARBA00023163"/>
    </source>
</evidence>
<dbReference type="InterPro" id="IPR009057">
    <property type="entry name" value="Homeodomain-like_sf"/>
</dbReference>
<dbReference type="OrthoDB" id="342399at2"/>
<organism evidence="12 13">
    <name type="scientific">Paenibacillus campinasensis</name>
    <dbReference type="NCBI Taxonomy" id="66347"/>
    <lineage>
        <taxon>Bacteria</taxon>
        <taxon>Bacillati</taxon>
        <taxon>Bacillota</taxon>
        <taxon>Bacilli</taxon>
        <taxon>Bacillales</taxon>
        <taxon>Paenibacillaceae</taxon>
        <taxon>Paenibacillus</taxon>
    </lineage>
</organism>
<keyword evidence="3 8" id="KW-0597">Phosphoprotein</keyword>
<reference evidence="11 14" key="2">
    <citation type="submission" date="2019-11" db="EMBL/GenBank/DDBJ databases">
        <title>Draft genome sequences of five Paenibacillus species of dairy origin.</title>
        <authorList>
            <person name="Olajide A.M."/>
            <person name="Chen S."/>
            <person name="Lapointe G."/>
        </authorList>
    </citation>
    <scope>NUCLEOTIDE SEQUENCE [LARGE SCALE GENOMIC DNA]</scope>
    <source>
        <strain evidence="11 14">3CS1</strain>
    </source>
</reference>
<comment type="subcellular location">
    <subcellularLocation>
        <location evidence="1">Cytoplasm</location>
    </subcellularLocation>
</comment>
<evidence type="ECO:0000313" key="12">
    <source>
        <dbReference type="EMBL" id="PAD78648.1"/>
    </source>
</evidence>
<sequence>MGNTVFKVLLIDDEPGALEGMQLWIDWAKLGYEVCGSCENGVEGLKLMEQLRPELVITDVRMPLMDGLELIEAWRQRGGWPVRFAIVSGYSEFQYAQKALRFGVSHYFLKPIDEESVSEELRGIYKELLGEQERQRIHRIASYEEAVTAIESLLYPQYASAEKQRVIDRLSELCEAWNVCLIQADAQRRMELKERLLFAPHDPRASYWIDLDNTGSALVFGYAPNEDGPDGIGRIQRLASVAGSSREFIGLGRGTPSLRGIEASYREAKELLQLQFYEYVHTGIKRRSAVQLRAFNYRYDQVSQADRIITALQLLDKSGFEEAVWAAARHFRDEWVAPEIVIHFVAHLFFQISELVKEMPDAAERLLEKYNPSRIPGQAVMMDDLIDQLRAFGFECIDLLLEENMRVSQGIIHDINQYIRAHYREALTIKKLAEIFYLHPVYLGQLLMKKNGVGFNEWVHNLRIEEATRLLRLNQYKNSEIAEQVGYVNYSQFLKQFEKRLGMSPNEYKNRN</sequence>
<dbReference type="EMBL" id="NPBY01000019">
    <property type="protein sequence ID" value="PAD78648.1"/>
    <property type="molecule type" value="Genomic_DNA"/>
</dbReference>
<dbReference type="Proteomes" id="UP000435177">
    <property type="component" value="Unassembled WGS sequence"/>
</dbReference>
<dbReference type="RefSeq" id="WP_095264161.1">
    <property type="nucleotide sequence ID" value="NZ_NPBY01000019.1"/>
</dbReference>
<keyword evidence="4" id="KW-0902">Two-component regulatory system</keyword>
<dbReference type="Gene3D" id="1.10.10.60">
    <property type="entry name" value="Homeodomain-like"/>
    <property type="match status" value="2"/>
</dbReference>
<keyword evidence="14" id="KW-1185">Reference proteome</keyword>
<evidence type="ECO:0000256" key="2">
    <source>
        <dbReference type="ARBA" id="ARBA00022490"/>
    </source>
</evidence>
<keyword evidence="5" id="KW-0805">Transcription regulation</keyword>
<dbReference type="Gene3D" id="3.40.50.2300">
    <property type="match status" value="1"/>
</dbReference>
<dbReference type="Proteomes" id="UP000215596">
    <property type="component" value="Unassembled WGS sequence"/>
</dbReference>
<feature type="modified residue" description="4-aspartylphosphate" evidence="8">
    <location>
        <position position="59"/>
    </location>
</feature>
<dbReference type="SMART" id="SM00448">
    <property type="entry name" value="REC"/>
    <property type="match status" value="1"/>
</dbReference>
<feature type="domain" description="HTH araC/xylS-type" evidence="9">
    <location>
        <begin position="413"/>
        <end position="511"/>
    </location>
</feature>
<evidence type="ECO:0000256" key="4">
    <source>
        <dbReference type="ARBA" id="ARBA00023012"/>
    </source>
</evidence>
<comment type="caution">
    <text evidence="12">The sequence shown here is derived from an EMBL/GenBank/DDBJ whole genome shotgun (WGS) entry which is preliminary data.</text>
</comment>
<dbReference type="InterPro" id="IPR051552">
    <property type="entry name" value="HptR"/>
</dbReference>
<evidence type="ECO:0000256" key="8">
    <source>
        <dbReference type="PROSITE-ProRule" id="PRU00169"/>
    </source>
</evidence>
<evidence type="ECO:0000256" key="1">
    <source>
        <dbReference type="ARBA" id="ARBA00004496"/>
    </source>
</evidence>
<evidence type="ECO:0000256" key="5">
    <source>
        <dbReference type="ARBA" id="ARBA00023015"/>
    </source>
</evidence>
<name>A0A268EZV4_9BACL</name>
<feature type="domain" description="Response regulatory" evidence="10">
    <location>
        <begin position="7"/>
        <end position="125"/>
    </location>
</feature>
<proteinExistence type="predicted"/>
<dbReference type="AlphaFoldDB" id="A0A268EZV4"/>
<protein>
    <submittedName>
        <fullName evidence="11 12">Response regulator</fullName>
    </submittedName>
</protein>
<keyword evidence="6 12" id="KW-0238">DNA-binding</keyword>
<evidence type="ECO:0000259" key="9">
    <source>
        <dbReference type="PROSITE" id="PS01124"/>
    </source>
</evidence>
<dbReference type="InterPro" id="IPR011006">
    <property type="entry name" value="CheY-like_superfamily"/>
</dbReference>
<dbReference type="PROSITE" id="PS50110">
    <property type="entry name" value="RESPONSE_REGULATORY"/>
    <property type="match status" value="1"/>
</dbReference>
<dbReference type="Pfam" id="PF00072">
    <property type="entry name" value="Response_reg"/>
    <property type="match status" value="1"/>
</dbReference>
<evidence type="ECO:0000313" key="11">
    <source>
        <dbReference type="EMBL" id="MUG66351.1"/>
    </source>
</evidence>
<dbReference type="GO" id="GO:0000160">
    <property type="term" value="P:phosphorelay signal transduction system"/>
    <property type="evidence" value="ECO:0007669"/>
    <property type="project" value="UniProtKB-KW"/>
</dbReference>
<evidence type="ECO:0000259" key="10">
    <source>
        <dbReference type="PROSITE" id="PS50110"/>
    </source>
</evidence>
<dbReference type="SUPFAM" id="SSF46689">
    <property type="entry name" value="Homeodomain-like"/>
    <property type="match status" value="1"/>
</dbReference>
<evidence type="ECO:0000313" key="14">
    <source>
        <dbReference type="Proteomes" id="UP000435177"/>
    </source>
</evidence>
<dbReference type="InterPro" id="IPR018060">
    <property type="entry name" value="HTH_AraC"/>
</dbReference>
<dbReference type="PANTHER" id="PTHR42713:SF3">
    <property type="entry name" value="TRANSCRIPTIONAL REGULATORY PROTEIN HPTR"/>
    <property type="match status" value="1"/>
</dbReference>
<keyword evidence="7" id="KW-0804">Transcription</keyword>
<evidence type="ECO:0000256" key="3">
    <source>
        <dbReference type="ARBA" id="ARBA00022553"/>
    </source>
</evidence>
<dbReference type="SMART" id="SM00342">
    <property type="entry name" value="HTH_ARAC"/>
    <property type="match status" value="1"/>
</dbReference>
<dbReference type="CDD" id="cd17536">
    <property type="entry name" value="REC_YesN-like"/>
    <property type="match status" value="1"/>
</dbReference>
<keyword evidence="2" id="KW-0963">Cytoplasm</keyword>
<dbReference type="EMBL" id="WOAA01000006">
    <property type="protein sequence ID" value="MUG66351.1"/>
    <property type="molecule type" value="Genomic_DNA"/>
</dbReference>
<dbReference type="SUPFAM" id="SSF52172">
    <property type="entry name" value="CheY-like"/>
    <property type="match status" value="1"/>
</dbReference>
<evidence type="ECO:0000256" key="6">
    <source>
        <dbReference type="ARBA" id="ARBA00023125"/>
    </source>
</evidence>
<dbReference type="GO" id="GO:0003700">
    <property type="term" value="F:DNA-binding transcription factor activity"/>
    <property type="evidence" value="ECO:0007669"/>
    <property type="project" value="InterPro"/>
</dbReference>